<dbReference type="InterPro" id="IPR000189">
    <property type="entry name" value="Transglyc_AS"/>
</dbReference>
<dbReference type="InterPro" id="IPR023346">
    <property type="entry name" value="Lysozyme-like_dom_sf"/>
</dbReference>
<dbReference type="SUPFAM" id="SSF53955">
    <property type="entry name" value="Lysozyme-like"/>
    <property type="match status" value="1"/>
</dbReference>
<dbReference type="EC" id="4.2.2.-" evidence="2"/>
<dbReference type="RefSeq" id="WP_016821568.1">
    <property type="nucleotide sequence ID" value="NZ_CP009909.1"/>
</dbReference>
<dbReference type="GO" id="GO:0016798">
    <property type="term" value="F:hydrolase activity, acting on glycosyl bonds"/>
    <property type="evidence" value="ECO:0007669"/>
    <property type="project" value="UniProtKB-KW"/>
</dbReference>
<dbReference type="GeneID" id="93347112"/>
<keyword evidence="2" id="KW-0326">Glycosidase</keyword>
<dbReference type="Pfam" id="PF01464">
    <property type="entry name" value="SLT"/>
    <property type="match status" value="1"/>
</dbReference>
<protein>
    <submittedName>
        <fullName evidence="2">Soluble lytic murein transglycosylase</fullName>
        <ecNumber evidence="2">3.2.1.-</ecNumber>
        <ecNumber evidence="2">4.2.2.-</ecNumber>
    </submittedName>
</protein>
<sequence length="232" mass="24804">MQIDPRVSKSMLDMQLLNNMSATTQTGTADAFSGLLEQVGQLETDDAVTQENSGDVTRDENGLLWLQLGPSRGTASPLAVYPASSNAATDGPTKATAYDSLINEASQKYGVPVALIKAVIDTESSFNPSVTSSAGAKGLMQLMDATAQGLGVSDPYDPAQNIDAGVRYLSYQIKRFNGQENMALAAYNAGPGRVQRLGVSSDEQLMSVLDKLPVETQRYISKIQNAREKYTI</sequence>
<dbReference type="Gene3D" id="1.10.530.10">
    <property type="match status" value="1"/>
</dbReference>
<dbReference type="PANTHER" id="PTHR37423">
    <property type="entry name" value="SOLUBLE LYTIC MUREIN TRANSGLYCOSYLASE-RELATED"/>
    <property type="match status" value="1"/>
</dbReference>
<gene>
    <name evidence="2" type="primary">yjbJ</name>
    <name evidence="2" type="ORF">NCTC10343_03779</name>
</gene>
<accession>A0A0F0G8L1</accession>
<dbReference type="EC" id="3.2.1.-" evidence="2"/>
<dbReference type="GO" id="GO:0008933">
    <property type="term" value="F:peptidoglycan lytic transglycosylase activity"/>
    <property type="evidence" value="ECO:0007669"/>
    <property type="project" value="InterPro"/>
</dbReference>
<reference evidence="2 3" key="1">
    <citation type="submission" date="2018-06" db="EMBL/GenBank/DDBJ databases">
        <authorList>
            <consortium name="Pathogen Informatics"/>
            <person name="Doyle S."/>
        </authorList>
    </citation>
    <scope>NUCLEOTIDE SEQUENCE [LARGE SCALE GENOMIC DNA]</scope>
    <source>
        <strain evidence="2 3">NCTC10343</strain>
    </source>
</reference>
<dbReference type="CDD" id="cd16896">
    <property type="entry name" value="LT_Slt70-like"/>
    <property type="match status" value="1"/>
</dbReference>
<dbReference type="PROSITE" id="PS00922">
    <property type="entry name" value="TRANSGLYCOSYLASE"/>
    <property type="match status" value="1"/>
</dbReference>
<dbReference type="InterPro" id="IPR008258">
    <property type="entry name" value="Transglycosylase_SLT_dom_1"/>
</dbReference>
<dbReference type="Proteomes" id="UP000254400">
    <property type="component" value="Unassembled WGS sequence"/>
</dbReference>
<organism evidence="2 3">
    <name type="scientific">Paenibacillus polymyxa</name>
    <name type="common">Bacillus polymyxa</name>
    <dbReference type="NCBI Taxonomy" id="1406"/>
    <lineage>
        <taxon>Bacteria</taxon>
        <taxon>Bacillati</taxon>
        <taxon>Bacillota</taxon>
        <taxon>Bacilli</taxon>
        <taxon>Bacillales</taxon>
        <taxon>Paenibacillaceae</taxon>
        <taxon>Paenibacillus</taxon>
    </lineage>
</organism>
<name>A0A0F0G8L1_PAEPO</name>
<dbReference type="AlphaFoldDB" id="A0A0F0G8L1"/>
<evidence type="ECO:0000256" key="1">
    <source>
        <dbReference type="ARBA" id="ARBA00007734"/>
    </source>
</evidence>
<dbReference type="GO" id="GO:0000270">
    <property type="term" value="P:peptidoglycan metabolic process"/>
    <property type="evidence" value="ECO:0007669"/>
    <property type="project" value="InterPro"/>
</dbReference>
<dbReference type="PANTHER" id="PTHR37423:SF2">
    <property type="entry name" value="MEMBRANE-BOUND LYTIC MUREIN TRANSGLYCOSYLASE C"/>
    <property type="match status" value="1"/>
</dbReference>
<keyword evidence="2" id="KW-0456">Lyase</keyword>
<dbReference type="GO" id="GO:0016020">
    <property type="term" value="C:membrane"/>
    <property type="evidence" value="ECO:0007669"/>
    <property type="project" value="InterPro"/>
</dbReference>
<comment type="similarity">
    <text evidence="1">Belongs to the transglycosylase Slt family.</text>
</comment>
<dbReference type="EMBL" id="UGSC01000001">
    <property type="protein sequence ID" value="SUA70896.1"/>
    <property type="molecule type" value="Genomic_DNA"/>
</dbReference>
<keyword evidence="2" id="KW-0378">Hydrolase</keyword>
<evidence type="ECO:0000313" key="2">
    <source>
        <dbReference type="EMBL" id="SUA70896.1"/>
    </source>
</evidence>
<proteinExistence type="inferred from homology"/>
<evidence type="ECO:0000313" key="3">
    <source>
        <dbReference type="Proteomes" id="UP000254400"/>
    </source>
</evidence>